<dbReference type="InterPro" id="IPR045079">
    <property type="entry name" value="Oxoprolinase-like"/>
</dbReference>
<dbReference type="GO" id="GO:0005829">
    <property type="term" value="C:cytosol"/>
    <property type="evidence" value="ECO:0007669"/>
    <property type="project" value="TreeGrafter"/>
</dbReference>
<dbReference type="PANTHER" id="PTHR11365:SF23">
    <property type="entry name" value="HYPOTHETICAL 5-OXOPROLINASE (EUROFUNG)-RELATED"/>
    <property type="match status" value="1"/>
</dbReference>
<feature type="domain" description="Acetophenone carboxylase-like C-terminal" evidence="3">
    <location>
        <begin position="601"/>
        <end position="673"/>
    </location>
</feature>
<evidence type="ECO:0000313" key="5">
    <source>
        <dbReference type="Proteomes" id="UP000245765"/>
    </source>
</evidence>
<dbReference type="GO" id="GO:0006749">
    <property type="term" value="P:glutathione metabolic process"/>
    <property type="evidence" value="ECO:0007669"/>
    <property type="project" value="TreeGrafter"/>
</dbReference>
<evidence type="ECO:0000259" key="1">
    <source>
        <dbReference type="Pfam" id="PF01968"/>
    </source>
</evidence>
<dbReference type="PANTHER" id="PTHR11365">
    <property type="entry name" value="5-OXOPROLINASE RELATED"/>
    <property type="match status" value="1"/>
</dbReference>
<dbReference type="Pfam" id="PF01968">
    <property type="entry name" value="Hydantoinase_A"/>
    <property type="match status" value="1"/>
</dbReference>
<dbReference type="AlphaFoldDB" id="A0A317F984"/>
<organism evidence="4 5">
    <name type="scientific">Falsiroseomonas bella</name>
    <dbReference type="NCBI Taxonomy" id="2184016"/>
    <lineage>
        <taxon>Bacteria</taxon>
        <taxon>Pseudomonadati</taxon>
        <taxon>Pseudomonadota</taxon>
        <taxon>Alphaproteobacteria</taxon>
        <taxon>Acetobacterales</taxon>
        <taxon>Roseomonadaceae</taxon>
        <taxon>Falsiroseomonas</taxon>
    </lineage>
</organism>
<dbReference type="InterPro" id="IPR043129">
    <property type="entry name" value="ATPase_NBD"/>
</dbReference>
<feature type="domain" description="Hydantoinase/oxoprolinase N-terminal" evidence="2">
    <location>
        <begin position="6"/>
        <end position="186"/>
    </location>
</feature>
<comment type="caution">
    <text evidence="4">The sequence shown here is derived from an EMBL/GenBank/DDBJ whole genome shotgun (WGS) entry which is preliminary data.</text>
</comment>
<dbReference type="OrthoDB" id="7314499at2"/>
<proteinExistence type="predicted"/>
<dbReference type="SUPFAM" id="SSF53067">
    <property type="entry name" value="Actin-like ATPase domain"/>
    <property type="match status" value="1"/>
</dbReference>
<dbReference type="InterPro" id="IPR002821">
    <property type="entry name" value="Hydantoinase_A"/>
</dbReference>
<keyword evidence="5" id="KW-1185">Reference proteome</keyword>
<gene>
    <name evidence="4" type="ORF">DFH01_26265</name>
</gene>
<dbReference type="GO" id="GO:0017168">
    <property type="term" value="F:5-oxoprolinase (ATP-hydrolyzing) activity"/>
    <property type="evidence" value="ECO:0007669"/>
    <property type="project" value="TreeGrafter"/>
</dbReference>
<evidence type="ECO:0000259" key="3">
    <source>
        <dbReference type="Pfam" id="PF19278"/>
    </source>
</evidence>
<evidence type="ECO:0000313" key="4">
    <source>
        <dbReference type="EMBL" id="PWS34136.1"/>
    </source>
</evidence>
<dbReference type="RefSeq" id="WP_109873505.1">
    <property type="nucleotide sequence ID" value="NZ_QGNA01000008.1"/>
</dbReference>
<evidence type="ECO:0000259" key="2">
    <source>
        <dbReference type="Pfam" id="PF05378"/>
    </source>
</evidence>
<accession>A0A317F984</accession>
<feature type="domain" description="Hydantoinase A/oxoprolinase" evidence="1">
    <location>
        <begin position="208"/>
        <end position="494"/>
    </location>
</feature>
<protein>
    <submittedName>
        <fullName evidence="4">5-oxoprolinase</fullName>
    </submittedName>
</protein>
<dbReference type="Proteomes" id="UP000245765">
    <property type="component" value="Unassembled WGS sequence"/>
</dbReference>
<dbReference type="EMBL" id="QGNA01000008">
    <property type="protein sequence ID" value="PWS34136.1"/>
    <property type="molecule type" value="Genomic_DNA"/>
</dbReference>
<dbReference type="Pfam" id="PF19278">
    <property type="entry name" value="Hydant_A_C"/>
    <property type="match status" value="1"/>
</dbReference>
<dbReference type="InterPro" id="IPR008040">
    <property type="entry name" value="Hydant_A_N"/>
</dbReference>
<name>A0A317F984_9PROT</name>
<reference evidence="5" key="1">
    <citation type="submission" date="2018-05" db="EMBL/GenBank/DDBJ databases">
        <authorList>
            <person name="Du Z."/>
            <person name="Wang X."/>
        </authorList>
    </citation>
    <scope>NUCLEOTIDE SEQUENCE [LARGE SCALE GENOMIC DNA]</scope>
    <source>
        <strain evidence="5">CQN31</strain>
    </source>
</reference>
<dbReference type="InterPro" id="IPR049517">
    <property type="entry name" value="ACX-like_C"/>
</dbReference>
<sequence length="691" mass="72705">MRAPYRIGVDVGGTFTDVVCIGADGETLLVKSATTPHDQSEGVLDGLRLLASTLHLTLAELLEVTERLVHGTTVATNALLERRTARVALLTTEGHRDVIEMREGLKPERYDLRLPTPAPLVPRHLRLPLRERIRADGTTEIPLDETSLQTAIAALRDEKVDAVAICLLHAWRDPRHETQAAAAIQAALPEAYVTRSADVLPQIKEYERFSTTVVNAAVGPIVARYLGRLQQRLDAARFHGPLFVILSHGGVAPVEEAQRLAAGTALSGPAGGVAAALALARAGLGDNLVTFDVGGTSTDVALVANGEAALGKGREVGGQRIALESLDIVTLGAGGGSLAFVDSGGMLRVGPRSAGAVPGPACYGAGGTEPAVTDANLLLGYLDPDRFLGGQRRLDIAAAEAAVARLAAKLGMDPMACAAGIHQLANVAMAEGIRVATVRRGVDPRNFTLLAFGGAAGLHASAVARDLGMTRVAVPLLAAGLSAWGMLQTDLRYEVSQSLADASGLPAEESVRSFFAALDQKARARMARWMTGTPELRRSADMRYGEQVFEVAVPLDGVDWDKAGLPARIAEAFHARHEALFTYALRGEEVVLVTARVAAVGKLPPRPAPPRPPRGASAPMGLRRARIGGAFVELPVWSFSELAPDQRVEGPAIVESDTTTVLLLPGDSGRLDGRGWLEVAVDAAPARLSEP</sequence>
<dbReference type="Pfam" id="PF05378">
    <property type="entry name" value="Hydant_A_N"/>
    <property type="match status" value="1"/>
</dbReference>